<dbReference type="Pfam" id="PF00001">
    <property type="entry name" value="7tm_1"/>
    <property type="match status" value="2"/>
</dbReference>
<evidence type="ECO:0000256" key="4">
    <source>
        <dbReference type="ARBA" id="ARBA00022989"/>
    </source>
</evidence>
<keyword evidence="2" id="KW-1003">Cell membrane</keyword>
<sequence>PIGVVAFLLAFNIVLSFIASLGNALLLLTFYKVSSLHLAAKVLFECLAATDLCVGLFSQPLFVTVLFLYIDLGNTDIDIVYYVEEVVCISNYVLFGVTVLISTAISVDRLLVLLLRLRYRQVVTLKRTQAVILLCWIIAVLCGLVLVWSQTVSEIVAFVAVVVSLVTSVFCYVKIPLRLQRYQAEVEDNPGEGRSNVGEDIGAGKDEAGAITGTRTATEEGAGVNGTGRGRVRAWTAKGSSKQRLNERVQPNIKQYQKTVSSIFWVQLALVACYTPFIIVSILRHTVLSGSAIHALWLFTKTLVYLNSSLNPFLYCWKITEVRKAVKDTARAFCCCSINFLRIFILINKESLNADK</sequence>
<evidence type="ECO:0000313" key="13">
    <source>
        <dbReference type="Proteomes" id="UP001159428"/>
    </source>
</evidence>
<dbReference type="GO" id="GO:0005886">
    <property type="term" value="C:plasma membrane"/>
    <property type="evidence" value="ECO:0007669"/>
    <property type="project" value="UniProtKB-SubCell"/>
</dbReference>
<gene>
    <name evidence="12" type="ORF">PMEA_00027823</name>
</gene>
<comment type="subcellular location">
    <subcellularLocation>
        <location evidence="1">Cell membrane</location>
        <topology evidence="1">Multi-pass membrane protein</topology>
    </subcellularLocation>
</comment>
<feature type="transmembrane region" description="Helical" evidence="10">
    <location>
        <begin position="155"/>
        <end position="173"/>
    </location>
</feature>
<feature type="transmembrane region" description="Helical" evidence="10">
    <location>
        <begin position="6"/>
        <end position="30"/>
    </location>
</feature>
<proteinExistence type="predicted"/>
<feature type="transmembrane region" description="Helical" evidence="10">
    <location>
        <begin position="42"/>
        <end position="69"/>
    </location>
</feature>
<dbReference type="PROSITE" id="PS50262">
    <property type="entry name" value="G_PROTEIN_RECEP_F1_2"/>
    <property type="match status" value="1"/>
</dbReference>
<dbReference type="PANTHER" id="PTHR24246">
    <property type="entry name" value="OLFACTORY RECEPTOR AND ADENOSINE RECEPTOR"/>
    <property type="match status" value="1"/>
</dbReference>
<keyword evidence="3 10" id="KW-0812">Transmembrane</keyword>
<evidence type="ECO:0000256" key="8">
    <source>
        <dbReference type="ARBA" id="ARBA00023180"/>
    </source>
</evidence>
<dbReference type="GO" id="GO:0004930">
    <property type="term" value="F:G protein-coupled receptor activity"/>
    <property type="evidence" value="ECO:0007669"/>
    <property type="project" value="UniProtKB-KW"/>
</dbReference>
<dbReference type="PANTHER" id="PTHR24246:SF27">
    <property type="entry name" value="ADENOSINE RECEPTOR, ISOFORM A"/>
    <property type="match status" value="1"/>
</dbReference>
<evidence type="ECO:0000256" key="3">
    <source>
        <dbReference type="ARBA" id="ARBA00022692"/>
    </source>
</evidence>
<comment type="caution">
    <text evidence="12">The sequence shown here is derived from an EMBL/GenBank/DDBJ whole genome shotgun (WGS) entry which is preliminary data.</text>
</comment>
<dbReference type="CDD" id="cd00637">
    <property type="entry name" value="7tm_classA_rhodopsin-like"/>
    <property type="match status" value="1"/>
</dbReference>
<keyword evidence="8" id="KW-0325">Glycoprotein</keyword>
<evidence type="ECO:0000259" key="11">
    <source>
        <dbReference type="PROSITE" id="PS50262"/>
    </source>
</evidence>
<feature type="domain" description="G-protein coupled receptors family 1 profile" evidence="11">
    <location>
        <begin position="22"/>
        <end position="315"/>
    </location>
</feature>
<feature type="transmembrane region" description="Helical" evidence="10">
    <location>
        <begin position="131"/>
        <end position="149"/>
    </location>
</feature>
<organism evidence="12 13">
    <name type="scientific">Pocillopora meandrina</name>
    <dbReference type="NCBI Taxonomy" id="46732"/>
    <lineage>
        <taxon>Eukaryota</taxon>
        <taxon>Metazoa</taxon>
        <taxon>Cnidaria</taxon>
        <taxon>Anthozoa</taxon>
        <taxon>Hexacorallia</taxon>
        <taxon>Scleractinia</taxon>
        <taxon>Astrocoeniina</taxon>
        <taxon>Pocilloporidae</taxon>
        <taxon>Pocillopora</taxon>
    </lineage>
</organism>
<keyword evidence="13" id="KW-1185">Reference proteome</keyword>
<feature type="non-terminal residue" evidence="12">
    <location>
        <position position="1"/>
    </location>
</feature>
<keyword evidence="6 10" id="KW-0472">Membrane</keyword>
<evidence type="ECO:0000256" key="5">
    <source>
        <dbReference type="ARBA" id="ARBA00023040"/>
    </source>
</evidence>
<dbReference type="Proteomes" id="UP001159428">
    <property type="component" value="Unassembled WGS sequence"/>
</dbReference>
<accession>A0AAU9XT11</accession>
<keyword evidence="7" id="KW-0675">Receptor</keyword>
<keyword evidence="9" id="KW-0807">Transducer</keyword>
<evidence type="ECO:0000256" key="9">
    <source>
        <dbReference type="ARBA" id="ARBA00023224"/>
    </source>
</evidence>
<dbReference type="SUPFAM" id="SSF81321">
    <property type="entry name" value="Family A G protein-coupled receptor-like"/>
    <property type="match status" value="1"/>
</dbReference>
<evidence type="ECO:0000256" key="7">
    <source>
        <dbReference type="ARBA" id="ARBA00023170"/>
    </source>
</evidence>
<dbReference type="InterPro" id="IPR017452">
    <property type="entry name" value="GPCR_Rhodpsn_7TM"/>
</dbReference>
<dbReference type="InterPro" id="IPR000276">
    <property type="entry name" value="GPCR_Rhodpsn"/>
</dbReference>
<reference evidence="12 13" key="1">
    <citation type="submission" date="2022-05" db="EMBL/GenBank/DDBJ databases">
        <authorList>
            <consortium name="Genoscope - CEA"/>
            <person name="William W."/>
        </authorList>
    </citation>
    <scope>NUCLEOTIDE SEQUENCE [LARGE SCALE GENOMIC DNA]</scope>
</reference>
<feature type="transmembrane region" description="Helical" evidence="10">
    <location>
        <begin position="263"/>
        <end position="283"/>
    </location>
</feature>
<evidence type="ECO:0000256" key="6">
    <source>
        <dbReference type="ARBA" id="ARBA00023136"/>
    </source>
</evidence>
<feature type="transmembrane region" description="Helical" evidence="10">
    <location>
        <begin position="295"/>
        <end position="317"/>
    </location>
</feature>
<evidence type="ECO:0000256" key="1">
    <source>
        <dbReference type="ARBA" id="ARBA00004651"/>
    </source>
</evidence>
<keyword evidence="5" id="KW-0297">G-protein coupled receptor</keyword>
<evidence type="ECO:0000256" key="2">
    <source>
        <dbReference type="ARBA" id="ARBA00022475"/>
    </source>
</evidence>
<dbReference type="PRINTS" id="PR00237">
    <property type="entry name" value="GPCRRHODOPSN"/>
</dbReference>
<dbReference type="AlphaFoldDB" id="A0AAU9XT11"/>
<feature type="transmembrane region" description="Helical" evidence="10">
    <location>
        <begin position="89"/>
        <end position="111"/>
    </location>
</feature>
<protein>
    <recommendedName>
        <fullName evidence="11">G-protein coupled receptors family 1 profile domain-containing protein</fullName>
    </recommendedName>
</protein>
<dbReference type="EMBL" id="CALNXJ010000057">
    <property type="protein sequence ID" value="CAH3155140.1"/>
    <property type="molecule type" value="Genomic_DNA"/>
</dbReference>
<dbReference type="Gene3D" id="1.20.1070.10">
    <property type="entry name" value="Rhodopsin 7-helix transmembrane proteins"/>
    <property type="match status" value="1"/>
</dbReference>
<feature type="non-terminal residue" evidence="12">
    <location>
        <position position="356"/>
    </location>
</feature>
<name>A0AAU9XT11_9CNID</name>
<keyword evidence="4 10" id="KW-1133">Transmembrane helix</keyword>
<evidence type="ECO:0000313" key="12">
    <source>
        <dbReference type="EMBL" id="CAH3155140.1"/>
    </source>
</evidence>
<evidence type="ECO:0000256" key="10">
    <source>
        <dbReference type="SAM" id="Phobius"/>
    </source>
</evidence>